<dbReference type="Proteomes" id="UP000184488">
    <property type="component" value="Unassembled WGS sequence"/>
</dbReference>
<keyword evidence="1" id="KW-0732">Signal</keyword>
<dbReference type="Pfam" id="PF18962">
    <property type="entry name" value="Por_Secre_tail"/>
    <property type="match status" value="1"/>
</dbReference>
<dbReference type="InterPro" id="IPR026444">
    <property type="entry name" value="Secre_tail"/>
</dbReference>
<proteinExistence type="predicted"/>
<evidence type="ECO:0000313" key="4">
    <source>
        <dbReference type="Proteomes" id="UP000184488"/>
    </source>
</evidence>
<evidence type="ECO:0000256" key="1">
    <source>
        <dbReference type="ARBA" id="ARBA00022729"/>
    </source>
</evidence>
<reference evidence="4" key="1">
    <citation type="submission" date="2016-11" db="EMBL/GenBank/DDBJ databases">
        <authorList>
            <person name="Varghese N."/>
            <person name="Submissions S."/>
        </authorList>
    </citation>
    <scope>NUCLEOTIDE SEQUENCE [LARGE SCALE GENOMIC DNA]</scope>
    <source>
        <strain evidence="4">DSM 18829</strain>
    </source>
</reference>
<protein>
    <submittedName>
        <fullName evidence="3">Por secretion system C-terminal sorting domain-containing protein</fullName>
    </submittedName>
</protein>
<evidence type="ECO:0000259" key="2">
    <source>
        <dbReference type="Pfam" id="PF18962"/>
    </source>
</evidence>
<gene>
    <name evidence="3" type="ORF">SAMN05444363_0665</name>
</gene>
<evidence type="ECO:0000313" key="3">
    <source>
        <dbReference type="EMBL" id="SHI46259.1"/>
    </source>
</evidence>
<accession>A0A1M6BC02</accession>
<dbReference type="STRING" id="415425.SAMN05444363_0665"/>
<keyword evidence="4" id="KW-1185">Reference proteome</keyword>
<dbReference type="NCBIfam" id="TIGR04183">
    <property type="entry name" value="Por_Secre_tail"/>
    <property type="match status" value="1"/>
</dbReference>
<name>A0A1M6BC02_9FLAO</name>
<sequence length="92" mass="10277">MDTVTFSYNTLSTSQNQIAGLKLYPNPVKEVLHIESNNTSEKSIELFNVLGKSVYKGKTINNSVNLSNVNKGVYVVKITEEEKTVTRKIVIN</sequence>
<feature type="domain" description="Secretion system C-terminal sorting" evidence="2">
    <location>
        <begin position="23"/>
        <end position="91"/>
    </location>
</feature>
<organism evidence="3 4">
    <name type="scientific">Flavobacterium terrae</name>
    <dbReference type="NCBI Taxonomy" id="415425"/>
    <lineage>
        <taxon>Bacteria</taxon>
        <taxon>Pseudomonadati</taxon>
        <taxon>Bacteroidota</taxon>
        <taxon>Flavobacteriia</taxon>
        <taxon>Flavobacteriales</taxon>
        <taxon>Flavobacteriaceae</taxon>
        <taxon>Flavobacterium</taxon>
    </lineage>
</organism>
<dbReference type="AlphaFoldDB" id="A0A1M6BC02"/>
<dbReference type="EMBL" id="FQZI01000001">
    <property type="protein sequence ID" value="SHI46259.1"/>
    <property type="molecule type" value="Genomic_DNA"/>
</dbReference>